<sequence length="171" mass="19392">MSQLVQFHLFCKLPTELQNLIWDKYDNEVDPIIWHEFFYSGPYICLTCPKPPYKSDKIPPDGLKGFQSYRVRRFEDGSRTYIEHEKKNLSTALSPSAGVNLPLHPRVRMDARGGEGDRRDPRTFARGRTWTSSTLPYPASISTCWVSCPHALRARIPGLSTTTTGSSRSAS</sequence>
<dbReference type="RefSeq" id="XP_066718722.1">
    <property type="nucleotide sequence ID" value="XM_066856555.1"/>
</dbReference>
<protein>
    <submittedName>
        <fullName evidence="1">Uncharacterized protein</fullName>
    </submittedName>
</protein>
<evidence type="ECO:0000313" key="2">
    <source>
        <dbReference type="Proteomes" id="UP001480595"/>
    </source>
</evidence>
<accession>A0ABR1VSV8</accession>
<dbReference type="EMBL" id="JAQQWL010000005">
    <property type="protein sequence ID" value="KAK8074247.1"/>
    <property type="molecule type" value="Genomic_DNA"/>
</dbReference>
<name>A0ABR1VSV8_9PEZI</name>
<reference evidence="1 2" key="1">
    <citation type="submission" date="2023-01" db="EMBL/GenBank/DDBJ databases">
        <title>Analysis of 21 Apiospora genomes using comparative genomics revels a genus with tremendous synthesis potential of carbohydrate active enzymes and secondary metabolites.</title>
        <authorList>
            <person name="Sorensen T."/>
        </authorList>
    </citation>
    <scope>NUCLEOTIDE SEQUENCE [LARGE SCALE GENOMIC DNA]</scope>
    <source>
        <strain evidence="1 2">CBS 135458</strain>
    </source>
</reference>
<dbReference type="Proteomes" id="UP001480595">
    <property type="component" value="Unassembled WGS sequence"/>
</dbReference>
<proteinExistence type="predicted"/>
<dbReference type="GeneID" id="92089618"/>
<keyword evidence="2" id="KW-1185">Reference proteome</keyword>
<comment type="caution">
    <text evidence="1">The sequence shown here is derived from an EMBL/GenBank/DDBJ whole genome shotgun (WGS) entry which is preliminary data.</text>
</comment>
<evidence type="ECO:0000313" key="1">
    <source>
        <dbReference type="EMBL" id="KAK8074247.1"/>
    </source>
</evidence>
<organism evidence="1 2">
    <name type="scientific">Apiospora phragmitis</name>
    <dbReference type="NCBI Taxonomy" id="2905665"/>
    <lineage>
        <taxon>Eukaryota</taxon>
        <taxon>Fungi</taxon>
        <taxon>Dikarya</taxon>
        <taxon>Ascomycota</taxon>
        <taxon>Pezizomycotina</taxon>
        <taxon>Sordariomycetes</taxon>
        <taxon>Xylariomycetidae</taxon>
        <taxon>Amphisphaeriales</taxon>
        <taxon>Apiosporaceae</taxon>
        <taxon>Apiospora</taxon>
    </lineage>
</organism>
<gene>
    <name evidence="1" type="ORF">PG994_005146</name>
</gene>